<dbReference type="Pfam" id="PF12848">
    <property type="entry name" value="ABC_tran_Xtn"/>
    <property type="match status" value="1"/>
</dbReference>
<evidence type="ECO:0000256" key="2">
    <source>
        <dbReference type="ARBA" id="ARBA00022741"/>
    </source>
</evidence>
<dbReference type="InterPro" id="IPR003593">
    <property type="entry name" value="AAA+_ATPase"/>
</dbReference>
<keyword evidence="2" id="KW-0547">Nucleotide-binding</keyword>
<evidence type="ECO:0000313" key="6">
    <source>
        <dbReference type="Proteomes" id="UP000315496"/>
    </source>
</evidence>
<dbReference type="Proteomes" id="UP000315496">
    <property type="component" value="Chromosome 2"/>
</dbReference>
<dbReference type="InterPro" id="IPR003439">
    <property type="entry name" value="ABC_transporter-like_ATP-bd"/>
</dbReference>
<dbReference type="InterPro" id="IPR017871">
    <property type="entry name" value="ABC_transporter-like_CS"/>
</dbReference>
<organism evidence="5 6">
    <name type="scientific">Giardia muris</name>
    <dbReference type="NCBI Taxonomy" id="5742"/>
    <lineage>
        <taxon>Eukaryota</taxon>
        <taxon>Metamonada</taxon>
        <taxon>Diplomonadida</taxon>
        <taxon>Hexamitidae</taxon>
        <taxon>Giardiinae</taxon>
        <taxon>Giardia</taxon>
    </lineage>
</organism>
<dbReference type="GO" id="GO:0005524">
    <property type="term" value="F:ATP binding"/>
    <property type="evidence" value="ECO:0007669"/>
    <property type="project" value="UniProtKB-KW"/>
</dbReference>
<dbReference type="AlphaFoldDB" id="A0A4Z1STJ4"/>
<dbReference type="InterPro" id="IPR032781">
    <property type="entry name" value="ABC_tran_Xtn"/>
</dbReference>
<evidence type="ECO:0000313" key="5">
    <source>
        <dbReference type="EMBL" id="TNJ28315.1"/>
    </source>
</evidence>
<evidence type="ECO:0000259" key="4">
    <source>
        <dbReference type="PROSITE" id="PS50893"/>
    </source>
</evidence>
<dbReference type="PROSITE" id="PS50893">
    <property type="entry name" value="ABC_TRANSPORTER_2"/>
    <property type="match status" value="2"/>
</dbReference>
<evidence type="ECO:0000256" key="1">
    <source>
        <dbReference type="ARBA" id="ARBA00022737"/>
    </source>
</evidence>
<sequence length="752" mass="84414">MPTETPLQRAIANRFTDQTGHLLLDPVLLGYIHTVLASCNVLDLDTLSDVTTVIAPLLHSNRITSSLEEAEEVVALLCGDAAKFQTTTHDTESVRLISEISIMEQVVALATTREQWQSTQKARNLAQQKLDYQVAQSESRARANLARRIAQGKATVFEPQARVLNQVIAVSQASQTRKPTEGIVLDNITIAYGGNVLLQDCDFRFHFGRRYSLIGRNGTGKSTLLRAIASGEVACIPDREHYRLLYVSQEITPTDDRVIDVVLSADSDYTRLARMEKVLLELGELLEEVDPSEGTLTIDQLSQALHQSVTELFPEILTDLSSPVIGKLLQDVYIEMEERQISDAKARASKILSGLQFTPAMQIRRTKEFSGGWLMRVSLARALFMEPHILFLDEPDNHLDTHAMLWLEDWLRSFPTDRLLVVVSHDTDFLNHFSTDIVLLCNQKLKLYSGDYDTFVSVRTNELESLQKRAEKQEAEQARIQTFVDRFRYNAKRASLVQSRLKMLNKMEALIVPEAERVAPFSFPSPPEPSQATLLEMRNVEFAYSQQRLSGFRLTDINLTICADSRIAICGANGSGKSTLLKLLCGTEKELSGVLVRSASCVTAIFWQHHTELLDLNKTPYQTLEEFSPGESEQEYRRHLGSFGLSESLIFHPNYTLSGGQKTRLNFALLTFRTVPTLLILDEPTNHLDIETRMALAEGLNLYQGAVVIVSHDAQLIQSVTDDIYVVAGGRLQHWTGDFQSYKQSLRDARSG</sequence>
<dbReference type="OrthoDB" id="2110130at2759"/>
<dbReference type="SMART" id="SM00382">
    <property type="entry name" value="AAA"/>
    <property type="match status" value="2"/>
</dbReference>
<dbReference type="CDD" id="cd03221">
    <property type="entry name" value="ABCF_EF-3"/>
    <property type="match status" value="2"/>
</dbReference>
<reference evidence="5 6" key="1">
    <citation type="submission" date="2019-05" db="EMBL/GenBank/DDBJ databases">
        <title>The compact genome of Giardia muris reveals important steps in the evolution of intestinal protozoan parasites.</title>
        <authorList>
            <person name="Xu F."/>
            <person name="Jimenez-Gonzalez A."/>
            <person name="Einarsson E."/>
            <person name="Astvaldsson A."/>
            <person name="Peirasmaki D."/>
            <person name="Eckmann L."/>
            <person name="Andersson J.O."/>
            <person name="Svard S.G."/>
            <person name="Jerlstrom-Hultqvist J."/>
        </authorList>
    </citation>
    <scope>NUCLEOTIDE SEQUENCE [LARGE SCALE GENOMIC DNA]</scope>
    <source>
        <strain evidence="5 6">Roberts-Thomson</strain>
    </source>
</reference>
<name>A0A4Z1STJ4_GIAMU</name>
<dbReference type="Pfam" id="PF00005">
    <property type="entry name" value="ABC_tran"/>
    <property type="match status" value="2"/>
</dbReference>
<keyword evidence="6" id="KW-1185">Reference proteome</keyword>
<comment type="caution">
    <text evidence="5">The sequence shown here is derived from an EMBL/GenBank/DDBJ whole genome shotgun (WGS) entry which is preliminary data.</text>
</comment>
<feature type="domain" description="ABC transporter" evidence="4">
    <location>
        <begin position="535"/>
        <end position="752"/>
    </location>
</feature>
<keyword evidence="1" id="KW-0677">Repeat</keyword>
<keyword evidence="3 5" id="KW-0067">ATP-binding</keyword>
<dbReference type="GO" id="GO:0016887">
    <property type="term" value="F:ATP hydrolysis activity"/>
    <property type="evidence" value="ECO:0007669"/>
    <property type="project" value="InterPro"/>
</dbReference>
<dbReference type="PANTHER" id="PTHR19211">
    <property type="entry name" value="ATP-BINDING TRANSPORT PROTEIN-RELATED"/>
    <property type="match status" value="1"/>
</dbReference>
<dbReference type="PANTHER" id="PTHR19211:SF117">
    <property type="entry name" value="ATP-BINDING CASSETTE SUB-FAMILY F MEMBER 3"/>
    <property type="match status" value="1"/>
</dbReference>
<dbReference type="InterPro" id="IPR027417">
    <property type="entry name" value="P-loop_NTPase"/>
</dbReference>
<dbReference type="EMBL" id="VDLU01000002">
    <property type="protein sequence ID" value="TNJ28315.1"/>
    <property type="molecule type" value="Genomic_DNA"/>
</dbReference>
<accession>A0A4Z1STJ4</accession>
<dbReference type="Gene3D" id="3.40.50.300">
    <property type="entry name" value="P-loop containing nucleotide triphosphate hydrolases"/>
    <property type="match status" value="2"/>
</dbReference>
<dbReference type="SUPFAM" id="SSF52540">
    <property type="entry name" value="P-loop containing nucleoside triphosphate hydrolases"/>
    <property type="match status" value="2"/>
</dbReference>
<evidence type="ECO:0000256" key="3">
    <source>
        <dbReference type="ARBA" id="ARBA00022840"/>
    </source>
</evidence>
<proteinExistence type="predicted"/>
<dbReference type="VEuPathDB" id="GiardiaDB:GMRT_11254"/>
<protein>
    <submittedName>
        <fullName evidence="5">ABC transporter, ATP-binding protein</fullName>
    </submittedName>
</protein>
<gene>
    <name evidence="5" type="ORF">GMRT_11254</name>
</gene>
<feature type="domain" description="ABC transporter" evidence="4">
    <location>
        <begin position="183"/>
        <end position="467"/>
    </location>
</feature>
<dbReference type="PROSITE" id="PS00211">
    <property type="entry name" value="ABC_TRANSPORTER_1"/>
    <property type="match status" value="2"/>
</dbReference>
<dbReference type="InterPro" id="IPR050611">
    <property type="entry name" value="ABCF"/>
</dbReference>